<organism evidence="1">
    <name type="scientific">Acinetobacter phage vB_Ab_01_KEN_02</name>
    <dbReference type="NCBI Taxonomy" id="3143012"/>
    <lineage>
        <taxon>Viruses</taxon>
    </lineage>
</organism>
<protein>
    <submittedName>
        <fullName evidence="1">Uncharacterized protein</fullName>
    </submittedName>
</protein>
<gene>
    <name evidence="1" type="ORF">BCCGMNBR_CDS0022</name>
</gene>
<evidence type="ECO:0000313" key="1">
    <source>
        <dbReference type="EMBL" id="XCN27162.1"/>
    </source>
</evidence>
<name>A0AAU8KWN2_9VIRU</name>
<reference evidence="1" key="1">
    <citation type="submission" date="2024-05" db="EMBL/GenBank/DDBJ databases">
        <title>Complete Genome Sequences of 14 Acinetobacter baumannii phages isolated in Kenya.</title>
        <authorList>
            <person name="Mwai F."/>
            <person name="Kigen C."/>
            <person name="Makobe C."/>
            <person name="Georges M."/>
            <person name="Mutai I."/>
            <person name="Odoyo E."/>
            <person name="Gachoya M."/>
            <person name="Musila L."/>
        </authorList>
    </citation>
    <scope>NUCLEOTIDE SEQUENCE</scope>
</reference>
<proteinExistence type="predicted"/>
<dbReference type="EMBL" id="PP841129">
    <property type="protein sequence ID" value="XCN27162.1"/>
    <property type="molecule type" value="Genomic_DNA"/>
</dbReference>
<accession>A0AAU8KWN2</accession>
<sequence>MSRTRKGSKPQNCDYEYWSKRIGNKGGGRAIGRSYKKETLSRERMASKKALLKELRDF</sequence>